<dbReference type="Proteomes" id="UP000038011">
    <property type="component" value="Unassembled WGS sequence"/>
</dbReference>
<comment type="caution">
    <text evidence="1">The sequence shown here is derived from an EMBL/GenBank/DDBJ whole genome shotgun (WGS) entry which is preliminary data.</text>
</comment>
<evidence type="ECO:0000313" key="1">
    <source>
        <dbReference type="EMBL" id="KPB00846.1"/>
    </source>
</evidence>
<protein>
    <submittedName>
        <fullName evidence="1">Uncharacterized protein</fullName>
    </submittedName>
</protein>
<dbReference type="PATRIC" id="fig|1514904.3.peg.1165"/>
<dbReference type="EMBL" id="JXMU01000016">
    <property type="protein sequence ID" value="KPB00846.1"/>
    <property type="molecule type" value="Genomic_DNA"/>
</dbReference>
<dbReference type="AlphaFoldDB" id="A0A0M9GMD6"/>
<sequence length="95" mass="10534">MLFLLPILIAVLVWLAALKVAQRKRFVRAAEFLSRLEAGETVSDANAASSLLFTRHCPDDLRSLATERANREAAINYNGKQMPLIEFALSKGFEG</sequence>
<gene>
    <name evidence="1" type="ORF">SU32_11610</name>
</gene>
<organism evidence="1 2">
    <name type="scientific">Ahrensia marina</name>
    <dbReference type="NCBI Taxonomy" id="1514904"/>
    <lineage>
        <taxon>Bacteria</taxon>
        <taxon>Pseudomonadati</taxon>
        <taxon>Pseudomonadota</taxon>
        <taxon>Alphaproteobacteria</taxon>
        <taxon>Hyphomicrobiales</taxon>
        <taxon>Ahrensiaceae</taxon>
        <taxon>Ahrensia</taxon>
    </lineage>
</organism>
<keyword evidence="2" id="KW-1185">Reference proteome</keyword>
<evidence type="ECO:0000313" key="2">
    <source>
        <dbReference type="Proteomes" id="UP000038011"/>
    </source>
</evidence>
<accession>A0A0M9GMD6</accession>
<name>A0A0M9GMD6_9HYPH</name>
<proteinExistence type="predicted"/>
<reference evidence="1 2" key="1">
    <citation type="submission" date="2015-01" db="EMBL/GenBank/DDBJ databases">
        <title>Ahrensia donghaiensis sp. nov., a novel dimethylsulphoniopropionate-cleavage bacterium isolated from seawater and emended descriptions of the genus Ahrensia and Ahrensia kielensis.</title>
        <authorList>
            <person name="Liu J."/>
        </authorList>
    </citation>
    <scope>NUCLEOTIDE SEQUENCE [LARGE SCALE GENOMIC DNA]</scope>
    <source>
        <strain evidence="1 2">LZD062</strain>
    </source>
</reference>